<evidence type="ECO:0000313" key="2">
    <source>
        <dbReference type="Proteomes" id="UP000183567"/>
    </source>
</evidence>
<gene>
    <name evidence="1" type="ORF">AZE42_12949</name>
</gene>
<organism evidence="1 2">
    <name type="scientific">Rhizopogon vesiculosus</name>
    <dbReference type="NCBI Taxonomy" id="180088"/>
    <lineage>
        <taxon>Eukaryota</taxon>
        <taxon>Fungi</taxon>
        <taxon>Dikarya</taxon>
        <taxon>Basidiomycota</taxon>
        <taxon>Agaricomycotina</taxon>
        <taxon>Agaricomycetes</taxon>
        <taxon>Agaricomycetidae</taxon>
        <taxon>Boletales</taxon>
        <taxon>Suillineae</taxon>
        <taxon>Rhizopogonaceae</taxon>
        <taxon>Rhizopogon</taxon>
    </lineage>
</organism>
<reference evidence="1 2" key="1">
    <citation type="submission" date="2016-03" db="EMBL/GenBank/DDBJ databases">
        <title>Comparative genomics of the ectomycorrhizal sister species Rhizopogon vinicolor and Rhizopogon vesiculosus (Basidiomycota: Boletales) reveals a divergence of the mating type B locus.</title>
        <authorList>
            <person name="Mujic A.B."/>
            <person name="Kuo A."/>
            <person name="Tritt A."/>
            <person name="Lipzen A."/>
            <person name="Chen C."/>
            <person name="Johnson J."/>
            <person name="Sharma A."/>
            <person name="Barry K."/>
            <person name="Grigoriev I.V."/>
            <person name="Spatafora J.W."/>
        </authorList>
    </citation>
    <scope>NUCLEOTIDE SEQUENCE [LARGE SCALE GENOMIC DNA]</scope>
    <source>
        <strain evidence="1 2">AM-OR11-056</strain>
    </source>
</reference>
<dbReference type="Proteomes" id="UP000183567">
    <property type="component" value="Unassembled WGS sequence"/>
</dbReference>
<dbReference type="EMBL" id="LVVM01005292">
    <property type="protein sequence ID" value="OJA10988.1"/>
    <property type="molecule type" value="Genomic_DNA"/>
</dbReference>
<name>A0A1J8QGY0_9AGAM</name>
<dbReference type="AlphaFoldDB" id="A0A1J8QGY0"/>
<accession>A0A1J8QGY0</accession>
<proteinExistence type="predicted"/>
<sequence>MLDGLAATKQLVGWSC</sequence>
<evidence type="ECO:0000313" key="1">
    <source>
        <dbReference type="EMBL" id="OJA10988.1"/>
    </source>
</evidence>
<keyword evidence="2" id="KW-1185">Reference proteome</keyword>
<protein>
    <submittedName>
        <fullName evidence="1">Uncharacterized protein</fullName>
    </submittedName>
</protein>
<comment type="caution">
    <text evidence="1">The sequence shown here is derived from an EMBL/GenBank/DDBJ whole genome shotgun (WGS) entry which is preliminary data.</text>
</comment>